<evidence type="ECO:0000313" key="8">
    <source>
        <dbReference type="EMBL" id="GGA24889.1"/>
    </source>
</evidence>
<keyword evidence="3 6" id="KW-0812">Transmembrane</keyword>
<feature type="transmembrane region" description="Helical" evidence="6">
    <location>
        <begin position="91"/>
        <end position="112"/>
    </location>
</feature>
<feature type="domain" description="DUF2179" evidence="7">
    <location>
        <begin position="202"/>
        <end position="256"/>
    </location>
</feature>
<evidence type="ECO:0000313" key="9">
    <source>
        <dbReference type="Proteomes" id="UP000609323"/>
    </source>
</evidence>
<keyword evidence="2" id="KW-1003">Cell membrane</keyword>
<dbReference type="Proteomes" id="UP000609323">
    <property type="component" value="Unassembled WGS sequence"/>
</dbReference>
<keyword evidence="5 6" id="KW-0472">Membrane</keyword>
<feature type="transmembrane region" description="Helical" evidence="6">
    <location>
        <begin position="133"/>
        <end position="151"/>
    </location>
</feature>
<dbReference type="Pfam" id="PF10035">
    <property type="entry name" value="DUF2179"/>
    <property type="match status" value="1"/>
</dbReference>
<dbReference type="InterPro" id="IPR019264">
    <property type="entry name" value="DUF2179"/>
</dbReference>
<evidence type="ECO:0000256" key="2">
    <source>
        <dbReference type="ARBA" id="ARBA00022475"/>
    </source>
</evidence>
<dbReference type="EMBL" id="BMHF01000001">
    <property type="protein sequence ID" value="GGA24889.1"/>
    <property type="molecule type" value="Genomic_DNA"/>
</dbReference>
<dbReference type="PANTHER" id="PTHR33545">
    <property type="entry name" value="UPF0750 MEMBRANE PROTEIN YITT-RELATED"/>
    <property type="match status" value="1"/>
</dbReference>
<dbReference type="InterPro" id="IPR051461">
    <property type="entry name" value="UPF0750_membrane"/>
</dbReference>
<evidence type="ECO:0000259" key="7">
    <source>
        <dbReference type="Pfam" id="PF10035"/>
    </source>
</evidence>
<dbReference type="CDD" id="cd16380">
    <property type="entry name" value="YitT_C"/>
    <property type="match status" value="1"/>
</dbReference>
<accession>A0ABQ1FQI1</accession>
<sequence length="264" mass="28527">MFSALLVAAGLNLFLIPHQLLSGGISGVASIIGYLTGWNISIVYFVLNVPLILWGWKAVGRRYIVLSCISVVATTWFMAIIPIVSVTHDPTLGAVAGGIISAIGIGFSLRVGGSTGGFDIVGSIITRKYDLPIGNILFVLNGLVFIVLGFYKTWDLALYSLLSTFVKGKVVDVIHVGHIKVTCFIITKEKDRMLAELRKLHHGITCMDSQGGYSQVGNSTLMTVTTRYELAAVRKAVITTDPHAFMNVVQSTEIVGRFARGHSK</sequence>
<dbReference type="Pfam" id="PF02588">
    <property type="entry name" value="YitT_membrane"/>
    <property type="match status" value="1"/>
</dbReference>
<dbReference type="Gene3D" id="3.30.70.120">
    <property type="match status" value="1"/>
</dbReference>
<evidence type="ECO:0000256" key="1">
    <source>
        <dbReference type="ARBA" id="ARBA00004651"/>
    </source>
</evidence>
<name>A0ABQ1FQI1_9BACL</name>
<protein>
    <submittedName>
        <fullName evidence="8">Membrane protein</fullName>
    </submittedName>
</protein>
<gene>
    <name evidence="8" type="ORF">GCM10010917_07200</name>
</gene>
<feature type="transmembrane region" description="Helical" evidence="6">
    <location>
        <begin position="63"/>
        <end position="85"/>
    </location>
</feature>
<evidence type="ECO:0000256" key="5">
    <source>
        <dbReference type="ARBA" id="ARBA00023136"/>
    </source>
</evidence>
<reference evidence="9" key="1">
    <citation type="journal article" date="2019" name="Int. J. Syst. Evol. Microbiol.">
        <title>The Global Catalogue of Microorganisms (GCM) 10K type strain sequencing project: providing services to taxonomists for standard genome sequencing and annotation.</title>
        <authorList>
            <consortium name="The Broad Institute Genomics Platform"/>
            <consortium name="The Broad Institute Genome Sequencing Center for Infectious Disease"/>
            <person name="Wu L."/>
            <person name="Ma J."/>
        </authorList>
    </citation>
    <scope>NUCLEOTIDE SEQUENCE [LARGE SCALE GENOMIC DNA]</scope>
    <source>
        <strain evidence="9">CGMCC 1.15044</strain>
    </source>
</reference>
<keyword evidence="4 6" id="KW-1133">Transmembrane helix</keyword>
<dbReference type="PANTHER" id="PTHR33545:SF5">
    <property type="entry name" value="UPF0750 MEMBRANE PROTEIN YITT"/>
    <property type="match status" value="1"/>
</dbReference>
<keyword evidence="9" id="KW-1185">Reference proteome</keyword>
<organism evidence="8 9">
    <name type="scientific">Paenibacillus physcomitrellae</name>
    <dbReference type="NCBI Taxonomy" id="1619311"/>
    <lineage>
        <taxon>Bacteria</taxon>
        <taxon>Bacillati</taxon>
        <taxon>Bacillota</taxon>
        <taxon>Bacilli</taxon>
        <taxon>Bacillales</taxon>
        <taxon>Paenibacillaceae</taxon>
        <taxon>Paenibacillus</taxon>
    </lineage>
</organism>
<dbReference type="InterPro" id="IPR003740">
    <property type="entry name" value="YitT"/>
</dbReference>
<dbReference type="PIRSF" id="PIRSF006483">
    <property type="entry name" value="Membrane_protein_YitT"/>
    <property type="match status" value="1"/>
</dbReference>
<evidence type="ECO:0000256" key="3">
    <source>
        <dbReference type="ARBA" id="ARBA00022692"/>
    </source>
</evidence>
<comment type="subcellular location">
    <subcellularLocation>
        <location evidence="1">Cell membrane</location>
        <topology evidence="1">Multi-pass membrane protein</topology>
    </subcellularLocation>
</comment>
<feature type="transmembrane region" description="Helical" evidence="6">
    <location>
        <begin position="32"/>
        <end position="56"/>
    </location>
</feature>
<evidence type="ECO:0000256" key="4">
    <source>
        <dbReference type="ARBA" id="ARBA00022989"/>
    </source>
</evidence>
<proteinExistence type="predicted"/>
<evidence type="ECO:0000256" key="6">
    <source>
        <dbReference type="SAM" id="Phobius"/>
    </source>
</evidence>
<dbReference type="InterPro" id="IPR015867">
    <property type="entry name" value="N-reg_PII/ATP_PRibTrfase_C"/>
</dbReference>
<comment type="caution">
    <text evidence="8">The sequence shown here is derived from an EMBL/GenBank/DDBJ whole genome shotgun (WGS) entry which is preliminary data.</text>
</comment>